<sequence>MQTFLWHDYETWGVNPVYDRPCQFAAIRTDENLNPVGEPVMIYAKPGSDYLPHPQAALVTGISPQHADANGVCEAAFIRQIHDLMMQPQTCSVGYNSLRFDDEVTRHTLYRNLHDAYEREYKNGNSRWDLIDVVRLCAVTRPDGINWPTDENGLPSFRLEALTAANGIEQQGAHDALVDVRATIDVARLIRDKQPKLFEYALSMRDKMTVSQLLSVGSFKPIFHISGMFGSANACASVVVPIAMHPTNKNEVICFDLREDPTPFMTLDAETLRQRLFGSNAELQVQAEQAGVESLARFPIKNIHINKCPMVAGVGLLKDESVCRRANLDPAQIMQNLQRVRNWGELPALLKQLYVGRTFETPSDPDAMLYGGGFFSYNDKNQLAQLRALPPEELAEQSSVFDDARLPEMVFRYRARNYPQTLSADERAQWQEYCAAVLDKPGTDKRLSYDVFDSALAEAADTEQGAAQRALLDALAAWRQQLQHTNSVLDEPIQ</sequence>
<evidence type="ECO:0000256" key="6">
    <source>
        <dbReference type="ARBA" id="ARBA00022763"/>
    </source>
</evidence>
<comment type="cofactor">
    <cofactor evidence="15">
        <name>Mg(2+)</name>
        <dbReference type="ChEBI" id="CHEBI:18420"/>
    </cofactor>
    <text evidence="15">Binds 2 Mg(2+) ions per monomer.</text>
</comment>
<comment type="catalytic activity">
    <reaction evidence="1 13">
        <text>Exonucleolytic cleavage in the 3'- to 5'-direction to yield nucleoside 5'-phosphates.</text>
        <dbReference type="EC" id="3.1.11.1"/>
    </reaction>
</comment>
<dbReference type="CDD" id="cd06138">
    <property type="entry name" value="ExoI_N"/>
    <property type="match status" value="1"/>
</dbReference>
<dbReference type="EC" id="3.1.11.1" evidence="2 13"/>
<keyword evidence="9 15" id="KW-0460">Magnesium</keyword>
<evidence type="ECO:0000256" key="14">
    <source>
        <dbReference type="PIRSR" id="PIRSR000977-1"/>
    </source>
</evidence>
<keyword evidence="4 13" id="KW-0540">Nuclease</keyword>
<evidence type="ECO:0000256" key="3">
    <source>
        <dbReference type="ARBA" id="ARBA00019900"/>
    </source>
</evidence>
<dbReference type="Pfam" id="PF26016">
    <property type="entry name" value="ExoI_C"/>
    <property type="match status" value="1"/>
</dbReference>
<feature type="domain" description="ExoI SH3-like" evidence="16">
    <location>
        <begin position="195"/>
        <end position="358"/>
    </location>
</feature>
<keyword evidence="6 13" id="KW-0227">DNA damage</keyword>
<dbReference type="Pfam" id="PF08411">
    <property type="entry name" value="ExoI_SH3"/>
    <property type="match status" value="1"/>
</dbReference>
<dbReference type="GO" id="GO:0006281">
    <property type="term" value="P:DNA repair"/>
    <property type="evidence" value="ECO:0007669"/>
    <property type="project" value="UniProtKB-KW"/>
</dbReference>
<dbReference type="SUPFAM" id="SSF53098">
    <property type="entry name" value="Ribonuclease H-like"/>
    <property type="match status" value="1"/>
</dbReference>
<dbReference type="GO" id="GO:0008310">
    <property type="term" value="F:single-stranded DNA 3'-5' DNA exonuclease activity"/>
    <property type="evidence" value="ECO:0007669"/>
    <property type="project" value="UniProtKB-EC"/>
</dbReference>
<evidence type="ECO:0000256" key="2">
    <source>
        <dbReference type="ARBA" id="ARBA00012108"/>
    </source>
</evidence>
<dbReference type="InterPro" id="IPR036397">
    <property type="entry name" value="RNaseH_sf"/>
</dbReference>
<evidence type="ECO:0000256" key="12">
    <source>
        <dbReference type="ARBA" id="ARBA00046792"/>
    </source>
</evidence>
<evidence type="ECO:0000256" key="10">
    <source>
        <dbReference type="ARBA" id="ARBA00023125"/>
    </source>
</evidence>
<keyword evidence="7 13" id="KW-0378">Hydrolase</keyword>
<dbReference type="GO" id="GO:0003677">
    <property type="term" value="F:DNA binding"/>
    <property type="evidence" value="ECO:0007669"/>
    <property type="project" value="UniProtKB-KW"/>
</dbReference>
<dbReference type="NCBIfam" id="NF008746">
    <property type="entry name" value="PRK11779.1"/>
    <property type="match status" value="1"/>
</dbReference>
<dbReference type="PIRSF" id="PIRSF000977">
    <property type="entry name" value="Exodeoxyribonuclease_I"/>
    <property type="match status" value="1"/>
</dbReference>
<feature type="binding site" evidence="15">
    <location>
        <position position="179"/>
    </location>
    <ligand>
        <name>Mg(2+)</name>
        <dbReference type="ChEBI" id="CHEBI:18420"/>
        <label>2</label>
    </ligand>
</feature>
<evidence type="ECO:0000313" key="18">
    <source>
        <dbReference type="EMBL" id="CAA0108655.1"/>
    </source>
</evidence>
<dbReference type="FunFam" id="3.30.420.10:FF:000033">
    <property type="entry name" value="Exodeoxyribonuclease I"/>
    <property type="match status" value="1"/>
</dbReference>
<dbReference type="PROSITE" id="PS51785">
    <property type="entry name" value="EXOI_C"/>
    <property type="match status" value="1"/>
</dbReference>
<proteinExistence type="predicted"/>
<feature type="binding site" evidence="14">
    <location>
        <position position="158"/>
    </location>
    <ligand>
        <name>substrate</name>
    </ligand>
</feature>
<dbReference type="PROSITE" id="PS51784">
    <property type="entry name" value="EXOI_SH3"/>
    <property type="match status" value="1"/>
</dbReference>
<keyword evidence="11 13" id="KW-0234">DNA repair</keyword>
<name>A0A5S9PUX2_9GAMM</name>
<dbReference type="Gene3D" id="1.20.1280.70">
    <property type="entry name" value="Exonuclease ExoI, domain 3"/>
    <property type="match status" value="1"/>
</dbReference>
<dbReference type="InterPro" id="IPR013620">
    <property type="entry name" value="Exonuc_1_SH3"/>
</dbReference>
<organism evidence="18 19">
    <name type="scientific">BD1-7 clade bacterium</name>
    <dbReference type="NCBI Taxonomy" id="2029982"/>
    <lineage>
        <taxon>Bacteria</taxon>
        <taxon>Pseudomonadati</taxon>
        <taxon>Pseudomonadota</taxon>
        <taxon>Gammaproteobacteria</taxon>
        <taxon>Cellvibrionales</taxon>
        <taxon>Spongiibacteraceae</taxon>
        <taxon>BD1-7 clade</taxon>
    </lineage>
</organism>
<evidence type="ECO:0000256" key="13">
    <source>
        <dbReference type="PIRNR" id="PIRNR000977"/>
    </source>
</evidence>
<dbReference type="Gene3D" id="3.30.1520.20">
    <property type="entry name" value="Exonuclease ExoI, domain 2"/>
    <property type="match status" value="1"/>
</dbReference>
<evidence type="ECO:0000256" key="4">
    <source>
        <dbReference type="ARBA" id="ARBA00022722"/>
    </source>
</evidence>
<keyword evidence="10" id="KW-0238">DNA-binding</keyword>
<keyword evidence="8 13" id="KW-0269">Exonuclease</keyword>
<dbReference type="Gene3D" id="3.30.420.10">
    <property type="entry name" value="Ribonuclease H-like superfamily/Ribonuclease H"/>
    <property type="match status" value="1"/>
</dbReference>
<dbReference type="InterPro" id="IPR034747">
    <property type="entry name" value="EXOI_SH3"/>
</dbReference>
<dbReference type="InterPro" id="IPR058561">
    <property type="entry name" value="Exonuc_1_C"/>
</dbReference>
<keyword evidence="5 15" id="KW-0479">Metal-binding</keyword>
<dbReference type="InterPro" id="IPR023607">
    <property type="entry name" value="Exodeoxyribonuclease_I"/>
</dbReference>
<dbReference type="InterPro" id="IPR013520">
    <property type="entry name" value="Ribonucl_H"/>
</dbReference>
<evidence type="ECO:0000256" key="8">
    <source>
        <dbReference type="ARBA" id="ARBA00022839"/>
    </source>
</evidence>
<feature type="domain" description="ExoI C-terminal" evidence="17">
    <location>
        <begin position="361"/>
        <end position="483"/>
    </location>
</feature>
<accession>A0A5S9PUX2</accession>
<evidence type="ECO:0000313" key="19">
    <source>
        <dbReference type="Proteomes" id="UP000434580"/>
    </source>
</evidence>
<dbReference type="Proteomes" id="UP000434580">
    <property type="component" value="Unassembled WGS sequence"/>
</dbReference>
<dbReference type="SMART" id="SM00479">
    <property type="entry name" value="EXOIII"/>
    <property type="match status" value="1"/>
</dbReference>
<feature type="binding site" evidence="15">
    <location>
        <position position="8"/>
    </location>
    <ligand>
        <name>Mg(2+)</name>
        <dbReference type="ChEBI" id="CHEBI:18420"/>
        <label>1</label>
    </ligand>
</feature>
<evidence type="ECO:0000256" key="15">
    <source>
        <dbReference type="PIRSR" id="PIRSR000977-2"/>
    </source>
</evidence>
<dbReference type="InterPro" id="IPR012337">
    <property type="entry name" value="RNaseH-like_sf"/>
</dbReference>
<evidence type="ECO:0000259" key="16">
    <source>
        <dbReference type="PROSITE" id="PS51784"/>
    </source>
</evidence>
<evidence type="ECO:0000256" key="7">
    <source>
        <dbReference type="ARBA" id="ARBA00022801"/>
    </source>
</evidence>
<dbReference type="Pfam" id="PF00929">
    <property type="entry name" value="RNase_T"/>
    <property type="match status" value="1"/>
</dbReference>
<gene>
    <name evidence="18" type="primary">sbcB</name>
    <name evidence="18" type="ORF">DPBNPPHM_04124</name>
</gene>
<evidence type="ECO:0000256" key="9">
    <source>
        <dbReference type="ARBA" id="ARBA00022842"/>
    </source>
</evidence>
<feature type="binding site" evidence="14">
    <location>
        <position position="10"/>
    </location>
    <ligand>
        <name>substrate</name>
    </ligand>
</feature>
<reference evidence="18 19" key="1">
    <citation type="submission" date="2019-11" db="EMBL/GenBank/DDBJ databases">
        <authorList>
            <person name="Holert J."/>
        </authorList>
    </citation>
    <scope>NUCLEOTIDE SEQUENCE [LARGE SCALE GENOMIC DNA]</scope>
    <source>
        <strain evidence="18">BC5_2</strain>
    </source>
</reference>
<dbReference type="EMBL" id="CACSII010000014">
    <property type="protein sequence ID" value="CAA0108655.1"/>
    <property type="molecule type" value="Genomic_DNA"/>
</dbReference>
<evidence type="ECO:0000256" key="1">
    <source>
        <dbReference type="ARBA" id="ARBA00000563"/>
    </source>
</evidence>
<evidence type="ECO:0000259" key="17">
    <source>
        <dbReference type="PROSITE" id="PS51785"/>
    </source>
</evidence>
<dbReference type="AlphaFoldDB" id="A0A5S9PUX2"/>
<dbReference type="InterPro" id="IPR038649">
    <property type="entry name" value="EXOI_SH3_sf"/>
</dbReference>
<evidence type="ECO:0000256" key="5">
    <source>
        <dbReference type="ARBA" id="ARBA00022723"/>
    </source>
</evidence>
<protein>
    <recommendedName>
        <fullName evidence="3 13">Exodeoxyribonuclease I</fullName>
        <ecNumber evidence="2 13">3.1.11.1</ecNumber>
    </recommendedName>
</protein>
<dbReference type="GO" id="GO:0046872">
    <property type="term" value="F:metal ion binding"/>
    <property type="evidence" value="ECO:0007669"/>
    <property type="project" value="UniProtKB-KW"/>
</dbReference>
<evidence type="ECO:0000256" key="11">
    <source>
        <dbReference type="ARBA" id="ARBA00023204"/>
    </source>
</evidence>
<comment type="subunit">
    <text evidence="12">Monomer. Interacts with ssb (via C-terminus); this interaction stimulates the exonuclease activity by recruiting the enzyme to its substrate.</text>
</comment>
<dbReference type="OrthoDB" id="9763470at2"/>
<feature type="binding site" evidence="15">
    <location>
        <position position="10"/>
    </location>
    <ligand>
        <name>Mg(2+)</name>
        <dbReference type="ChEBI" id="CHEBI:18420"/>
        <label>2</label>
    </ligand>
</feature>